<dbReference type="GO" id="GO:0005811">
    <property type="term" value="C:lipid droplet"/>
    <property type="evidence" value="ECO:0007669"/>
    <property type="project" value="TreeGrafter"/>
</dbReference>
<keyword evidence="2" id="KW-0560">Oxidoreductase</keyword>
<comment type="similarity">
    <text evidence="1">Belongs to the short-chain dehydrogenases/reductases (SDR) family.</text>
</comment>
<dbReference type="FunCoup" id="A0A136J7I0">
    <property type="interactions" value="264"/>
</dbReference>
<dbReference type="GO" id="GO:0000140">
    <property type="term" value="F:acylglycerone-phosphate reductase (NADP+) activity"/>
    <property type="evidence" value="ECO:0007669"/>
    <property type="project" value="TreeGrafter"/>
</dbReference>
<dbReference type="PANTHER" id="PTHR44169">
    <property type="entry name" value="NADPH-DEPENDENT 1-ACYLDIHYDROXYACETONE PHOSPHATE REDUCTASE"/>
    <property type="match status" value="1"/>
</dbReference>
<reference evidence="4" key="1">
    <citation type="submission" date="2016-02" db="EMBL/GenBank/DDBJ databases">
        <title>Draft genome sequence of Microdochium bolleyi, a fungal endophyte of beachgrass.</title>
        <authorList>
            <consortium name="DOE Joint Genome Institute"/>
            <person name="David A.S."/>
            <person name="May G."/>
            <person name="Haridas S."/>
            <person name="Lim J."/>
            <person name="Wang M."/>
            <person name="Labutti K."/>
            <person name="Lipzen A."/>
            <person name="Barry K."/>
            <person name="Grigoriev I.V."/>
        </authorList>
    </citation>
    <scope>NUCLEOTIDE SEQUENCE [LARGE SCALE GENOMIC DNA]</scope>
    <source>
        <strain evidence="4">J235TASD1</strain>
    </source>
</reference>
<evidence type="ECO:0000256" key="2">
    <source>
        <dbReference type="ARBA" id="ARBA00023002"/>
    </source>
</evidence>
<dbReference type="InterPro" id="IPR002347">
    <property type="entry name" value="SDR_fam"/>
</dbReference>
<dbReference type="OrthoDB" id="2102561at2759"/>
<evidence type="ECO:0000313" key="3">
    <source>
        <dbReference type="EMBL" id="KXJ93121.1"/>
    </source>
</evidence>
<name>A0A136J7I0_9PEZI</name>
<sequence>MAPTQQTVLITGCSEGGIGDALCLEFHRRGLRVFATARNLKKVQHLAAVGIETITLDVVDNGSIEAAVKIVSELTGGTLDYLVNNSGIGYQMPLLDADLDMARKLFEVNVWGVLAVCQRFVPLLAASADRGGSPRILNIGSVVSRANAALALLNDTLRVELQPFNIAVLHVVTGGIKTKFYANAEGCKLPGDSMYAPVREVMESGVTGKHASKMADYSAEKYAREVVDNTMSWWPKKNIWLGSSAALTWIGYNLLPATMSDWLMCNMMFPITQLNKAMAAYKGGQRPVEAHDGETQSVRGLVNGKVVASA</sequence>
<dbReference type="InterPro" id="IPR036291">
    <property type="entry name" value="NAD(P)-bd_dom_sf"/>
</dbReference>
<dbReference type="Proteomes" id="UP000070501">
    <property type="component" value="Unassembled WGS sequence"/>
</dbReference>
<dbReference type="EMBL" id="KQ964248">
    <property type="protein sequence ID" value="KXJ93121.1"/>
    <property type="molecule type" value="Genomic_DNA"/>
</dbReference>
<dbReference type="GO" id="GO:0004806">
    <property type="term" value="F:triacylglycerol lipase activity"/>
    <property type="evidence" value="ECO:0007669"/>
    <property type="project" value="TreeGrafter"/>
</dbReference>
<dbReference type="GO" id="GO:0005783">
    <property type="term" value="C:endoplasmic reticulum"/>
    <property type="evidence" value="ECO:0007669"/>
    <property type="project" value="TreeGrafter"/>
</dbReference>
<dbReference type="Pfam" id="PF00106">
    <property type="entry name" value="adh_short"/>
    <property type="match status" value="1"/>
</dbReference>
<protein>
    <submittedName>
        <fullName evidence="3">Dehydrogenase</fullName>
    </submittedName>
</protein>
<gene>
    <name evidence="3" type="ORF">Micbo1qcDRAFT_188303</name>
</gene>
<evidence type="ECO:0000256" key="1">
    <source>
        <dbReference type="ARBA" id="ARBA00006484"/>
    </source>
</evidence>
<proteinExistence type="inferred from homology"/>
<dbReference type="InParanoid" id="A0A136J7I0"/>
<dbReference type="SUPFAM" id="SSF51735">
    <property type="entry name" value="NAD(P)-binding Rossmann-fold domains"/>
    <property type="match status" value="1"/>
</dbReference>
<dbReference type="GO" id="GO:0006654">
    <property type="term" value="P:phosphatidic acid biosynthetic process"/>
    <property type="evidence" value="ECO:0007669"/>
    <property type="project" value="TreeGrafter"/>
</dbReference>
<dbReference type="AlphaFoldDB" id="A0A136J7I0"/>
<organism evidence="3 4">
    <name type="scientific">Microdochium bolleyi</name>
    <dbReference type="NCBI Taxonomy" id="196109"/>
    <lineage>
        <taxon>Eukaryota</taxon>
        <taxon>Fungi</taxon>
        <taxon>Dikarya</taxon>
        <taxon>Ascomycota</taxon>
        <taxon>Pezizomycotina</taxon>
        <taxon>Sordariomycetes</taxon>
        <taxon>Xylariomycetidae</taxon>
        <taxon>Xylariales</taxon>
        <taxon>Microdochiaceae</taxon>
        <taxon>Microdochium</taxon>
    </lineage>
</organism>
<keyword evidence="4" id="KW-1185">Reference proteome</keyword>
<dbReference type="STRING" id="196109.A0A136J7I0"/>
<evidence type="ECO:0000313" key="4">
    <source>
        <dbReference type="Proteomes" id="UP000070501"/>
    </source>
</evidence>
<dbReference type="PANTHER" id="PTHR44169:SF3">
    <property type="entry name" value="SHORT-CHAIN DEHYDROGENASE SRDE"/>
    <property type="match status" value="1"/>
</dbReference>
<accession>A0A136J7I0</accession>
<dbReference type="GO" id="GO:0019433">
    <property type="term" value="P:triglyceride catabolic process"/>
    <property type="evidence" value="ECO:0007669"/>
    <property type="project" value="TreeGrafter"/>
</dbReference>
<dbReference type="Gene3D" id="3.40.50.720">
    <property type="entry name" value="NAD(P)-binding Rossmann-like Domain"/>
    <property type="match status" value="1"/>
</dbReference>